<evidence type="ECO:0000313" key="5">
    <source>
        <dbReference type="EMBL" id="UWZ80300.1"/>
    </source>
</evidence>
<dbReference type="PROSITE" id="PS50943">
    <property type="entry name" value="HTH_CROC1"/>
    <property type="match status" value="1"/>
</dbReference>
<gene>
    <name evidence="5" type="ORF">L9S41_02595</name>
</gene>
<evidence type="ECO:0000256" key="1">
    <source>
        <dbReference type="ARBA" id="ARBA00023015"/>
    </source>
</evidence>
<accession>A0ABY5ZR03</accession>
<evidence type="ECO:0000256" key="3">
    <source>
        <dbReference type="ARBA" id="ARBA00023163"/>
    </source>
</evidence>
<keyword evidence="6" id="KW-1185">Reference proteome</keyword>
<dbReference type="Pfam" id="PF01381">
    <property type="entry name" value="HTH_3"/>
    <property type="match status" value="1"/>
</dbReference>
<name>A0ABY5ZR03_9BACT</name>
<dbReference type="CDD" id="cd00093">
    <property type="entry name" value="HTH_XRE"/>
    <property type="match status" value="1"/>
</dbReference>
<keyword evidence="3" id="KW-0804">Transcription</keyword>
<dbReference type="EMBL" id="CP092109">
    <property type="protein sequence ID" value="UWZ80300.1"/>
    <property type="molecule type" value="Genomic_DNA"/>
</dbReference>
<organism evidence="5 6">
    <name type="scientific">Geoalkalibacter halelectricus</name>
    <dbReference type="NCBI Taxonomy" id="2847045"/>
    <lineage>
        <taxon>Bacteria</taxon>
        <taxon>Pseudomonadati</taxon>
        <taxon>Thermodesulfobacteriota</taxon>
        <taxon>Desulfuromonadia</taxon>
        <taxon>Desulfuromonadales</taxon>
        <taxon>Geoalkalibacteraceae</taxon>
        <taxon>Geoalkalibacter</taxon>
    </lineage>
</organism>
<dbReference type="RefSeq" id="WP_260748657.1">
    <property type="nucleotide sequence ID" value="NZ_CP092109.1"/>
</dbReference>
<dbReference type="PANTHER" id="PTHR36511">
    <property type="entry name" value="MERR FAMILY BACTERIAL REGULATORY PROTEIN"/>
    <property type="match status" value="1"/>
</dbReference>
<keyword evidence="2" id="KW-0238">DNA-binding</keyword>
<evidence type="ECO:0000259" key="4">
    <source>
        <dbReference type="PROSITE" id="PS50943"/>
    </source>
</evidence>
<dbReference type="PANTHER" id="PTHR36511:SF3">
    <property type="entry name" value="ANTITOXIN HIGA-2"/>
    <property type="match status" value="1"/>
</dbReference>
<dbReference type="Proteomes" id="UP001060414">
    <property type="component" value="Chromosome"/>
</dbReference>
<dbReference type="InterPro" id="IPR010982">
    <property type="entry name" value="Lambda_DNA-bd_dom_sf"/>
</dbReference>
<dbReference type="Gene3D" id="1.10.260.40">
    <property type="entry name" value="lambda repressor-like DNA-binding domains"/>
    <property type="match status" value="1"/>
</dbReference>
<sequence>MKKRNLFQELSESISEIQQHQRGKITLRHYEVQEPAPLEITPALIRQTREELNLSRAVFARELHISPRTLEKWEQGRSKPNDQAAALILLVRKYPDTLQRLKTLAA</sequence>
<reference evidence="5" key="1">
    <citation type="journal article" date="2022" name="Environ. Microbiol.">
        <title>Geoalkalibacter halelectricus SAP #1 sp. nov. possessing extracellular electron transfer and mineral#reducing capabilities from a haloalkaline environment.</title>
        <authorList>
            <person name="Yadav S."/>
            <person name="Singh R."/>
            <person name="Sundharam S.S."/>
            <person name="Chaudhary S."/>
            <person name="Krishnamurthi S."/>
            <person name="Patil S.A."/>
        </authorList>
    </citation>
    <scope>NUCLEOTIDE SEQUENCE</scope>
    <source>
        <strain evidence="5">SAP-1</strain>
    </source>
</reference>
<protein>
    <submittedName>
        <fullName evidence="5">Helix-turn-helix domain-containing protein</fullName>
    </submittedName>
</protein>
<keyword evidence="1" id="KW-0805">Transcription regulation</keyword>
<dbReference type="InterPro" id="IPR001387">
    <property type="entry name" value="Cro/C1-type_HTH"/>
</dbReference>
<dbReference type="InterPro" id="IPR052359">
    <property type="entry name" value="HTH-type_reg/antitoxin"/>
</dbReference>
<feature type="domain" description="HTH cro/C1-type" evidence="4">
    <location>
        <begin position="45"/>
        <end position="88"/>
    </location>
</feature>
<evidence type="ECO:0000256" key="2">
    <source>
        <dbReference type="ARBA" id="ARBA00023125"/>
    </source>
</evidence>
<evidence type="ECO:0000313" key="6">
    <source>
        <dbReference type="Proteomes" id="UP001060414"/>
    </source>
</evidence>
<dbReference type="SMART" id="SM00530">
    <property type="entry name" value="HTH_XRE"/>
    <property type="match status" value="1"/>
</dbReference>
<dbReference type="SUPFAM" id="SSF47413">
    <property type="entry name" value="lambda repressor-like DNA-binding domains"/>
    <property type="match status" value="1"/>
</dbReference>
<proteinExistence type="predicted"/>